<keyword evidence="4 5" id="KW-0472">Membrane</keyword>
<evidence type="ECO:0000256" key="3">
    <source>
        <dbReference type="ARBA" id="ARBA00022989"/>
    </source>
</evidence>
<feature type="transmembrane region" description="Helical" evidence="5">
    <location>
        <begin position="71"/>
        <end position="91"/>
    </location>
</feature>
<dbReference type="PANTHER" id="PTHR28038">
    <property type="entry name" value="ADL329WP"/>
    <property type="match status" value="1"/>
</dbReference>
<evidence type="ECO:0000313" key="7">
    <source>
        <dbReference type="Proteomes" id="UP000286134"/>
    </source>
</evidence>
<dbReference type="OrthoDB" id="284718at2759"/>
<keyword evidence="2 5" id="KW-0812">Transmembrane</keyword>
<dbReference type="AlphaFoldDB" id="A0A420I407"/>
<dbReference type="InterPro" id="IPR005351">
    <property type="entry name" value="ASTER"/>
</dbReference>
<comment type="caution">
    <text evidence="6">The sequence shown here is derived from an EMBL/GenBank/DDBJ whole genome shotgun (WGS) entry which is preliminary data.</text>
</comment>
<dbReference type="GO" id="GO:0044183">
    <property type="term" value="F:protein folding chaperone"/>
    <property type="evidence" value="ECO:0007669"/>
    <property type="project" value="InterPro"/>
</dbReference>
<dbReference type="GO" id="GO:0045048">
    <property type="term" value="P:protein insertion into ER membrane"/>
    <property type="evidence" value="ECO:0007669"/>
    <property type="project" value="InterPro"/>
</dbReference>
<accession>A0A420I407</accession>
<evidence type="ECO:0000256" key="2">
    <source>
        <dbReference type="ARBA" id="ARBA00022692"/>
    </source>
</evidence>
<evidence type="ECO:0000256" key="5">
    <source>
        <dbReference type="SAM" id="Phobius"/>
    </source>
</evidence>
<sequence length="113" mass="11953">MASKRTDLIIPYQPPAIKETPSDISGTLGNTLPMAAMFTRNKFVGWASVLFAIQSWLGESSESKKGTSQPAIFTVGMSIMALLTTYLPMFLPPASASGKIPNPESSAMAAPST</sequence>
<name>A0A420I407_9PEZI</name>
<dbReference type="PANTHER" id="PTHR28038:SF1">
    <property type="entry name" value="ADL329WP"/>
    <property type="match status" value="1"/>
</dbReference>
<evidence type="ECO:0000256" key="4">
    <source>
        <dbReference type="ARBA" id="ARBA00023136"/>
    </source>
</evidence>
<dbReference type="Proteomes" id="UP000286134">
    <property type="component" value="Unassembled WGS sequence"/>
</dbReference>
<gene>
    <name evidence="6" type="ORF">OnM2_n019039</name>
</gene>
<reference evidence="6 7" key="1">
    <citation type="journal article" date="2018" name="BMC Genomics">
        <title>Comparative genome analyses reveal sequence features reflecting distinct modes of host-adaptation between dicot and monocot powdery mildew.</title>
        <authorList>
            <person name="Wu Y."/>
            <person name="Ma X."/>
            <person name="Pan Z."/>
            <person name="Kale S.D."/>
            <person name="Song Y."/>
            <person name="King H."/>
            <person name="Zhang Q."/>
            <person name="Presley C."/>
            <person name="Deng X."/>
            <person name="Wei C.I."/>
            <person name="Xiao S."/>
        </authorList>
    </citation>
    <scope>NUCLEOTIDE SEQUENCE [LARGE SCALE GENOMIC DNA]</scope>
    <source>
        <strain evidence="6">UMSG2</strain>
    </source>
</reference>
<evidence type="ECO:0000313" key="6">
    <source>
        <dbReference type="EMBL" id="RKF64420.1"/>
    </source>
</evidence>
<keyword evidence="3 5" id="KW-1133">Transmembrane helix</keyword>
<dbReference type="EMBL" id="MCFK01001915">
    <property type="protein sequence ID" value="RKF64420.1"/>
    <property type="molecule type" value="Genomic_DNA"/>
</dbReference>
<organism evidence="6 7">
    <name type="scientific">Erysiphe neolycopersici</name>
    <dbReference type="NCBI Taxonomy" id="212602"/>
    <lineage>
        <taxon>Eukaryota</taxon>
        <taxon>Fungi</taxon>
        <taxon>Dikarya</taxon>
        <taxon>Ascomycota</taxon>
        <taxon>Pezizomycotina</taxon>
        <taxon>Leotiomycetes</taxon>
        <taxon>Erysiphales</taxon>
        <taxon>Erysiphaceae</taxon>
        <taxon>Erysiphe</taxon>
    </lineage>
</organism>
<dbReference type="GO" id="GO:0005789">
    <property type="term" value="C:endoplasmic reticulum membrane"/>
    <property type="evidence" value="ECO:0007669"/>
    <property type="project" value="InterPro"/>
</dbReference>
<keyword evidence="7" id="KW-1185">Reference proteome</keyword>
<proteinExistence type="predicted"/>
<protein>
    <submittedName>
        <fullName evidence="6">Uncharacterized protein</fullName>
    </submittedName>
</protein>
<dbReference type="Pfam" id="PF03669">
    <property type="entry name" value="ASTER"/>
    <property type="match status" value="1"/>
</dbReference>
<comment type="subcellular location">
    <subcellularLocation>
        <location evidence="1">Membrane</location>
    </subcellularLocation>
</comment>
<evidence type="ECO:0000256" key="1">
    <source>
        <dbReference type="ARBA" id="ARBA00004370"/>
    </source>
</evidence>
<dbReference type="STRING" id="212602.A0A420I407"/>